<dbReference type="PROSITE" id="PS50283">
    <property type="entry name" value="NA_SOLUT_SYMP_3"/>
    <property type="match status" value="1"/>
</dbReference>
<feature type="transmembrane region" description="Helical" evidence="10">
    <location>
        <begin position="272"/>
        <end position="296"/>
    </location>
</feature>
<dbReference type="GO" id="GO:0015123">
    <property type="term" value="F:acetate transmembrane transporter activity"/>
    <property type="evidence" value="ECO:0007669"/>
    <property type="project" value="TreeGrafter"/>
</dbReference>
<organism evidence="11 12">
    <name type="scientific">Nesterenkonia cremea</name>
    <dbReference type="NCBI Taxonomy" id="1882340"/>
    <lineage>
        <taxon>Bacteria</taxon>
        <taxon>Bacillati</taxon>
        <taxon>Actinomycetota</taxon>
        <taxon>Actinomycetes</taxon>
        <taxon>Micrococcales</taxon>
        <taxon>Micrococcaceae</taxon>
        <taxon>Nesterenkonia</taxon>
    </lineage>
</organism>
<evidence type="ECO:0000256" key="10">
    <source>
        <dbReference type="SAM" id="Phobius"/>
    </source>
</evidence>
<feature type="transmembrane region" description="Helical" evidence="10">
    <location>
        <begin position="234"/>
        <end position="260"/>
    </location>
</feature>
<evidence type="ECO:0000256" key="1">
    <source>
        <dbReference type="ARBA" id="ARBA00004651"/>
    </source>
</evidence>
<accession>A0A917APR8</accession>
<evidence type="ECO:0000256" key="9">
    <source>
        <dbReference type="RuleBase" id="RU362091"/>
    </source>
</evidence>
<feature type="transmembrane region" description="Helical" evidence="10">
    <location>
        <begin position="364"/>
        <end position="381"/>
    </location>
</feature>
<evidence type="ECO:0000256" key="4">
    <source>
        <dbReference type="ARBA" id="ARBA00022475"/>
    </source>
</evidence>
<feature type="transmembrane region" description="Helical" evidence="10">
    <location>
        <begin position="387"/>
        <end position="412"/>
    </location>
</feature>
<keyword evidence="12" id="KW-1185">Reference proteome</keyword>
<dbReference type="RefSeq" id="WP_188683093.1">
    <property type="nucleotide sequence ID" value="NZ_BMIS01000003.1"/>
</dbReference>
<feature type="transmembrane region" description="Helical" evidence="10">
    <location>
        <begin position="123"/>
        <end position="139"/>
    </location>
</feature>
<dbReference type="Proteomes" id="UP000633136">
    <property type="component" value="Unassembled WGS sequence"/>
</dbReference>
<dbReference type="InterPro" id="IPR001734">
    <property type="entry name" value="Na/solute_symporter"/>
</dbReference>
<dbReference type="CDD" id="cd11480">
    <property type="entry name" value="SLC5sbd_u4"/>
    <property type="match status" value="1"/>
</dbReference>
<keyword evidence="4" id="KW-1003">Cell membrane</keyword>
<dbReference type="Gene3D" id="1.20.1730.10">
    <property type="entry name" value="Sodium/glucose cotransporter"/>
    <property type="match status" value="1"/>
</dbReference>
<dbReference type="GO" id="GO:0006847">
    <property type="term" value="P:plasma membrane acetate transport"/>
    <property type="evidence" value="ECO:0007669"/>
    <property type="project" value="TreeGrafter"/>
</dbReference>
<evidence type="ECO:0000256" key="5">
    <source>
        <dbReference type="ARBA" id="ARBA00022692"/>
    </source>
</evidence>
<feature type="transmembrane region" description="Helical" evidence="10">
    <location>
        <begin position="81"/>
        <end position="102"/>
    </location>
</feature>
<comment type="subcellular location">
    <subcellularLocation>
        <location evidence="1">Cell membrane</location>
        <topology evidence="1">Multi-pass membrane protein</topology>
    </subcellularLocation>
</comment>
<dbReference type="PANTHER" id="PTHR48086:SF6">
    <property type="entry name" value="CATION_ACETATE SYMPORTER ACTP"/>
    <property type="match status" value="1"/>
</dbReference>
<feature type="transmembrane region" description="Helical" evidence="10">
    <location>
        <begin position="52"/>
        <end position="75"/>
    </location>
</feature>
<evidence type="ECO:0000256" key="6">
    <source>
        <dbReference type="ARBA" id="ARBA00022847"/>
    </source>
</evidence>
<evidence type="ECO:0000256" key="8">
    <source>
        <dbReference type="ARBA" id="ARBA00023136"/>
    </source>
</evidence>
<feature type="transmembrane region" description="Helical" evidence="10">
    <location>
        <begin position="451"/>
        <end position="469"/>
    </location>
</feature>
<dbReference type="EMBL" id="BMIS01000003">
    <property type="protein sequence ID" value="GGE63907.1"/>
    <property type="molecule type" value="Genomic_DNA"/>
</dbReference>
<evidence type="ECO:0000256" key="3">
    <source>
        <dbReference type="ARBA" id="ARBA00022448"/>
    </source>
</evidence>
<protein>
    <recommendedName>
        <fullName evidence="13">Na+(Or H+)/acetate symporter ActP</fullName>
    </recommendedName>
</protein>
<evidence type="ECO:0000256" key="7">
    <source>
        <dbReference type="ARBA" id="ARBA00022989"/>
    </source>
</evidence>
<evidence type="ECO:0000256" key="2">
    <source>
        <dbReference type="ARBA" id="ARBA00006434"/>
    </source>
</evidence>
<dbReference type="InterPro" id="IPR038377">
    <property type="entry name" value="Na/Glc_symporter_sf"/>
</dbReference>
<evidence type="ECO:0000313" key="11">
    <source>
        <dbReference type="EMBL" id="GGE63907.1"/>
    </source>
</evidence>
<sequence>MTDPGTLSASAVLSAVVLVSAITVLVSTYGVRLSRSTGDFYVASRRVSPRMNASAVAGEYISAASFLGVAGLILVEGTYGLWFPVGYTAGFLTMLLFIAGPLRRSGAYTVPDFVTLRFASPRLRMLTVMLVVLTGWLYIVPQLHGASLALSATAGLPEWAGPAAVVLVVLATVMPGGMRSVTIAQAVQYWIKLSALLIPLVFILLRMGVFGGAQAQAPDFSAVWEGSGLGSEDFYRTVSLILALMLGTIGLPHILVRFYTNPDGDAARRTTFLLLSLLAAFYVLPVALGVIARAVLTDPGVQDSPDTAVLQLPSAVFEGAAGDLLTAVVAGGAFAAFLSTASGLVVSVSGVLSQEFFGGTVRGFRIGAVLAVALPLAISTATSHVALAGAVAMVFTFSASAMAPLLLLGIWWSGITAQGAFAGMVTGAAASLCSLAVGLRVGEGAPGAVVVLYPALWCVPLAFAAAMLVSRFGSGRPPADTTSVLARLHLPERS</sequence>
<keyword evidence="8 10" id="KW-0472">Membrane</keyword>
<feature type="transmembrane region" description="Helical" evidence="10">
    <location>
        <begin position="159"/>
        <end position="177"/>
    </location>
</feature>
<dbReference type="Pfam" id="PF00474">
    <property type="entry name" value="SSF"/>
    <property type="match status" value="1"/>
</dbReference>
<feature type="transmembrane region" description="Helical" evidence="10">
    <location>
        <begin position="12"/>
        <end position="31"/>
    </location>
</feature>
<keyword evidence="3" id="KW-0813">Transport</keyword>
<evidence type="ECO:0008006" key="13">
    <source>
        <dbReference type="Google" id="ProtNLM"/>
    </source>
</evidence>
<dbReference type="PANTHER" id="PTHR48086">
    <property type="entry name" value="SODIUM/PROLINE SYMPORTER-RELATED"/>
    <property type="match status" value="1"/>
</dbReference>
<reference evidence="11" key="1">
    <citation type="journal article" date="2014" name="Int. J. Syst. Evol. Microbiol.">
        <title>Complete genome sequence of Corynebacterium casei LMG S-19264T (=DSM 44701T), isolated from a smear-ripened cheese.</title>
        <authorList>
            <consortium name="US DOE Joint Genome Institute (JGI-PGF)"/>
            <person name="Walter F."/>
            <person name="Albersmeier A."/>
            <person name="Kalinowski J."/>
            <person name="Ruckert C."/>
        </authorList>
    </citation>
    <scope>NUCLEOTIDE SEQUENCE</scope>
    <source>
        <strain evidence="11">CGMCC 1.15388</strain>
    </source>
</reference>
<proteinExistence type="inferred from homology"/>
<evidence type="ECO:0000313" key="12">
    <source>
        <dbReference type="Proteomes" id="UP000633136"/>
    </source>
</evidence>
<comment type="caution">
    <text evidence="11">The sequence shown here is derived from an EMBL/GenBank/DDBJ whole genome shotgun (WGS) entry which is preliminary data.</text>
</comment>
<dbReference type="AlphaFoldDB" id="A0A917APR8"/>
<comment type="similarity">
    <text evidence="2 9">Belongs to the sodium:solute symporter (SSF) (TC 2.A.21) family.</text>
</comment>
<feature type="transmembrane region" description="Helical" evidence="10">
    <location>
        <begin position="189"/>
        <end position="214"/>
    </location>
</feature>
<dbReference type="GO" id="GO:0015293">
    <property type="term" value="F:symporter activity"/>
    <property type="evidence" value="ECO:0007669"/>
    <property type="project" value="UniProtKB-KW"/>
</dbReference>
<dbReference type="GO" id="GO:0005886">
    <property type="term" value="C:plasma membrane"/>
    <property type="evidence" value="ECO:0007669"/>
    <property type="project" value="UniProtKB-SubCell"/>
</dbReference>
<feature type="transmembrane region" description="Helical" evidence="10">
    <location>
        <begin position="419"/>
        <end position="439"/>
    </location>
</feature>
<keyword evidence="7 10" id="KW-1133">Transmembrane helix</keyword>
<reference evidence="11" key="2">
    <citation type="submission" date="2020-09" db="EMBL/GenBank/DDBJ databases">
        <authorList>
            <person name="Sun Q."/>
            <person name="Zhou Y."/>
        </authorList>
    </citation>
    <scope>NUCLEOTIDE SEQUENCE</scope>
    <source>
        <strain evidence="11">CGMCC 1.15388</strain>
    </source>
</reference>
<keyword evidence="6" id="KW-0769">Symport</keyword>
<keyword evidence="5 10" id="KW-0812">Transmembrane</keyword>
<gene>
    <name evidence="11" type="ORF">GCM10011401_08800</name>
</gene>
<dbReference type="InterPro" id="IPR050277">
    <property type="entry name" value="Sodium:Solute_Symporter"/>
</dbReference>
<name>A0A917APR8_9MICC</name>
<feature type="transmembrane region" description="Helical" evidence="10">
    <location>
        <begin position="324"/>
        <end position="352"/>
    </location>
</feature>